<evidence type="ECO:0000256" key="2">
    <source>
        <dbReference type="ARBA" id="ARBA00012379"/>
    </source>
</evidence>
<organism evidence="7 8">
    <name type="scientific">Paenibacillus odorifer</name>
    <dbReference type="NCBI Taxonomy" id="189426"/>
    <lineage>
        <taxon>Bacteria</taxon>
        <taxon>Bacillati</taxon>
        <taxon>Bacillota</taxon>
        <taxon>Bacilli</taxon>
        <taxon>Bacillales</taxon>
        <taxon>Paenibacillaceae</taxon>
        <taxon>Paenibacillus</taxon>
    </lineage>
</organism>
<dbReference type="GO" id="GO:0000287">
    <property type="term" value="F:magnesium ion binding"/>
    <property type="evidence" value="ECO:0007669"/>
    <property type="project" value="InterPro"/>
</dbReference>
<dbReference type="InterPro" id="IPR033704">
    <property type="entry name" value="dUTPase_trimeric"/>
</dbReference>
<keyword evidence="4" id="KW-0546">Nucleotide metabolism</keyword>
<gene>
    <name evidence="7" type="ORF">BJP51_25095</name>
</gene>
<comment type="catalytic activity">
    <reaction evidence="5">
        <text>dUTP + H2O = dUMP + diphosphate + H(+)</text>
        <dbReference type="Rhea" id="RHEA:10248"/>
        <dbReference type="ChEBI" id="CHEBI:15377"/>
        <dbReference type="ChEBI" id="CHEBI:15378"/>
        <dbReference type="ChEBI" id="CHEBI:33019"/>
        <dbReference type="ChEBI" id="CHEBI:61555"/>
        <dbReference type="ChEBI" id="CHEBI:246422"/>
        <dbReference type="EC" id="3.6.1.23"/>
    </reaction>
</comment>
<evidence type="ECO:0000256" key="1">
    <source>
        <dbReference type="ARBA" id="ARBA00006581"/>
    </source>
</evidence>
<comment type="similarity">
    <text evidence="1">Belongs to the dUTPase family.</text>
</comment>
<dbReference type="GO" id="GO:0046081">
    <property type="term" value="P:dUTP catabolic process"/>
    <property type="evidence" value="ECO:0007669"/>
    <property type="project" value="InterPro"/>
</dbReference>
<reference evidence="7 8" key="1">
    <citation type="submission" date="2016-10" db="EMBL/GenBank/DDBJ databases">
        <title>Paenibacillus species isolates.</title>
        <authorList>
            <person name="Beno S.M."/>
        </authorList>
    </citation>
    <scope>NUCLEOTIDE SEQUENCE [LARGE SCALE GENOMIC DNA]</scope>
    <source>
        <strain evidence="7 8">FSL H7-0604</strain>
    </source>
</reference>
<dbReference type="InterPro" id="IPR036157">
    <property type="entry name" value="dUTPase-like_sf"/>
</dbReference>
<dbReference type="InterPro" id="IPR029054">
    <property type="entry name" value="dUTPase-like"/>
</dbReference>
<dbReference type="EMBL" id="MKQP01000036">
    <property type="protein sequence ID" value="OMD27502.1"/>
    <property type="molecule type" value="Genomic_DNA"/>
</dbReference>
<dbReference type="Gene3D" id="2.70.40.10">
    <property type="match status" value="1"/>
</dbReference>
<accession>A0A1R0X2V1</accession>
<dbReference type="AlphaFoldDB" id="A0A1R0X2V1"/>
<dbReference type="PANTHER" id="PTHR11241">
    <property type="entry name" value="DEOXYURIDINE 5'-TRIPHOSPHATE NUCLEOTIDOHYDROLASE"/>
    <property type="match status" value="1"/>
</dbReference>
<dbReference type="Pfam" id="PF00692">
    <property type="entry name" value="dUTPase"/>
    <property type="match status" value="2"/>
</dbReference>
<dbReference type="PANTHER" id="PTHR11241:SF0">
    <property type="entry name" value="DEOXYURIDINE 5'-TRIPHOSPHATE NUCLEOTIDOHYDROLASE"/>
    <property type="match status" value="1"/>
</dbReference>
<proteinExistence type="inferred from homology"/>
<evidence type="ECO:0000256" key="4">
    <source>
        <dbReference type="ARBA" id="ARBA00023080"/>
    </source>
</evidence>
<evidence type="ECO:0000259" key="6">
    <source>
        <dbReference type="Pfam" id="PF00692"/>
    </source>
</evidence>
<feature type="domain" description="dUTPase-like" evidence="6">
    <location>
        <begin position="154"/>
        <end position="196"/>
    </location>
</feature>
<feature type="domain" description="dUTPase-like" evidence="6">
    <location>
        <begin position="28"/>
        <end position="114"/>
    </location>
</feature>
<dbReference type="Proteomes" id="UP000187465">
    <property type="component" value="Unassembled WGS sequence"/>
</dbReference>
<dbReference type="CDD" id="cd07557">
    <property type="entry name" value="trimeric_dUTPase"/>
    <property type="match status" value="1"/>
</dbReference>
<evidence type="ECO:0000313" key="7">
    <source>
        <dbReference type="EMBL" id="OMD27502.1"/>
    </source>
</evidence>
<dbReference type="EC" id="3.6.1.23" evidence="2"/>
<dbReference type="GO" id="GO:0006226">
    <property type="term" value="P:dUMP biosynthetic process"/>
    <property type="evidence" value="ECO:0007669"/>
    <property type="project" value="InterPro"/>
</dbReference>
<comment type="caution">
    <text evidence="7">The sequence shown here is derived from an EMBL/GenBank/DDBJ whole genome shotgun (WGS) entry which is preliminary data.</text>
</comment>
<keyword evidence="3" id="KW-0378">Hydrolase</keyword>
<name>A0A1R0X2V1_9BACL</name>
<dbReference type="InterPro" id="IPR008181">
    <property type="entry name" value="dUTPase"/>
</dbReference>
<evidence type="ECO:0000313" key="8">
    <source>
        <dbReference type="Proteomes" id="UP000187465"/>
    </source>
</evidence>
<evidence type="ECO:0000256" key="3">
    <source>
        <dbReference type="ARBA" id="ARBA00022801"/>
    </source>
</evidence>
<evidence type="ECO:0000256" key="5">
    <source>
        <dbReference type="ARBA" id="ARBA00047686"/>
    </source>
</evidence>
<sequence>MLDKLRRGERRVERSNAVNVKIALLPGAELPQYAKPNDSGFDLVAQEDYVVEPGQTVKVRTGICVELPVGYELQVRPRSGISANTKLRVANSPGSVDNSYRGEICVLIDNIAQVEYDVVRDEDTNAMTGVEVAQSGAADTLDGSYVLGVFPQGTYIIRKGDRIAQAVIAPVYLAAFEVVTELAESERGAGGFGHSGVRTEASV</sequence>
<dbReference type="GO" id="GO:0004170">
    <property type="term" value="F:dUTP diphosphatase activity"/>
    <property type="evidence" value="ECO:0007669"/>
    <property type="project" value="UniProtKB-EC"/>
</dbReference>
<protein>
    <recommendedName>
        <fullName evidence="2">dUTP diphosphatase</fullName>
        <ecNumber evidence="2">3.6.1.23</ecNumber>
    </recommendedName>
</protein>
<dbReference type="SUPFAM" id="SSF51283">
    <property type="entry name" value="dUTPase-like"/>
    <property type="match status" value="1"/>
</dbReference>